<evidence type="ECO:0008006" key="3">
    <source>
        <dbReference type="Google" id="ProtNLM"/>
    </source>
</evidence>
<evidence type="ECO:0000313" key="1">
    <source>
        <dbReference type="EMBL" id="OGL47687.1"/>
    </source>
</evidence>
<dbReference type="SFLD" id="SFLDS00003">
    <property type="entry name" value="Haloacid_Dehalogenase"/>
    <property type="match status" value="1"/>
</dbReference>
<gene>
    <name evidence="1" type="ORF">A2W05_00070</name>
</gene>
<dbReference type="InterPro" id="IPR023214">
    <property type="entry name" value="HAD_sf"/>
</dbReference>
<comment type="caution">
    <text evidence="1">The sequence shown here is derived from an EMBL/GenBank/DDBJ whole genome shotgun (WGS) entry which is preliminary data.</text>
</comment>
<dbReference type="InterPro" id="IPR036412">
    <property type="entry name" value="HAD-like_sf"/>
</dbReference>
<dbReference type="InterPro" id="IPR023198">
    <property type="entry name" value="PGP-like_dom2"/>
</dbReference>
<dbReference type="Gene3D" id="1.10.150.240">
    <property type="entry name" value="Putative phosphatase, domain 2"/>
    <property type="match status" value="1"/>
</dbReference>
<dbReference type="Proteomes" id="UP000178797">
    <property type="component" value="Unassembled WGS sequence"/>
</dbReference>
<protein>
    <recommendedName>
        <fullName evidence="3">HAD family hydrolase</fullName>
    </recommendedName>
</protein>
<evidence type="ECO:0000313" key="2">
    <source>
        <dbReference type="Proteomes" id="UP000178797"/>
    </source>
</evidence>
<dbReference type="SFLD" id="SFLDG01129">
    <property type="entry name" value="C1.5:_HAD__Beta-PGM__Phosphata"/>
    <property type="match status" value="1"/>
</dbReference>
<dbReference type="PANTHER" id="PTHR43434:SF1">
    <property type="entry name" value="PHOSPHOGLYCOLATE PHOSPHATASE"/>
    <property type="match status" value="1"/>
</dbReference>
<dbReference type="GO" id="GO:0008967">
    <property type="term" value="F:phosphoglycolate phosphatase activity"/>
    <property type="evidence" value="ECO:0007669"/>
    <property type="project" value="TreeGrafter"/>
</dbReference>
<sequence>MVSLKVNENIISDVELVIFDKDGTLMDLYIYWANMVNYRVSLAQEKLGFDERDKKDIMYAMGVDLENKRLRSEGPVGLKKREIVMQAMIDSLQELGFKDTYDLCLEIFKEVDRQSIDHLPDIIQPIDGMYALVNALNENDCKIAIATTDKTERAKLAMQFLCIEEKVDFVVGADMVENCKPAPDMVELILKELAMDKRNAVMVGDAITDVEMGINAGLLACIGVCSGLTSNARLKQKTSIVVEDISHIEVV</sequence>
<dbReference type="NCBIfam" id="TIGR01549">
    <property type="entry name" value="HAD-SF-IA-v1"/>
    <property type="match status" value="1"/>
</dbReference>
<dbReference type="EMBL" id="MGDE01000023">
    <property type="protein sequence ID" value="OGL47687.1"/>
    <property type="molecule type" value="Genomic_DNA"/>
</dbReference>
<dbReference type="PANTHER" id="PTHR43434">
    <property type="entry name" value="PHOSPHOGLYCOLATE PHOSPHATASE"/>
    <property type="match status" value="1"/>
</dbReference>
<dbReference type="GO" id="GO:0006281">
    <property type="term" value="P:DNA repair"/>
    <property type="evidence" value="ECO:0007669"/>
    <property type="project" value="TreeGrafter"/>
</dbReference>
<accession>A0A1F7S3L4</accession>
<dbReference type="SUPFAM" id="SSF56784">
    <property type="entry name" value="HAD-like"/>
    <property type="match status" value="1"/>
</dbReference>
<organism evidence="1 2">
    <name type="scientific">Candidatus Schekmanbacteria bacterium RBG_16_38_10</name>
    <dbReference type="NCBI Taxonomy" id="1817879"/>
    <lineage>
        <taxon>Bacteria</taxon>
        <taxon>Candidatus Schekmaniibacteriota</taxon>
    </lineage>
</organism>
<name>A0A1F7S3L4_9BACT</name>
<proteinExistence type="predicted"/>
<dbReference type="AlphaFoldDB" id="A0A1F7S3L4"/>
<reference evidence="1 2" key="1">
    <citation type="journal article" date="2016" name="Nat. Commun.">
        <title>Thousands of microbial genomes shed light on interconnected biogeochemical processes in an aquifer system.</title>
        <authorList>
            <person name="Anantharaman K."/>
            <person name="Brown C.T."/>
            <person name="Hug L.A."/>
            <person name="Sharon I."/>
            <person name="Castelle C.J."/>
            <person name="Probst A.J."/>
            <person name="Thomas B.C."/>
            <person name="Singh A."/>
            <person name="Wilkins M.J."/>
            <person name="Karaoz U."/>
            <person name="Brodie E.L."/>
            <person name="Williams K.H."/>
            <person name="Hubbard S.S."/>
            <person name="Banfield J.F."/>
        </authorList>
    </citation>
    <scope>NUCLEOTIDE SEQUENCE [LARGE SCALE GENOMIC DNA]</scope>
</reference>
<dbReference type="Pfam" id="PF00702">
    <property type="entry name" value="Hydrolase"/>
    <property type="match status" value="1"/>
</dbReference>
<dbReference type="Gene3D" id="3.40.50.1000">
    <property type="entry name" value="HAD superfamily/HAD-like"/>
    <property type="match status" value="1"/>
</dbReference>
<dbReference type="InterPro" id="IPR050155">
    <property type="entry name" value="HAD-like_hydrolase_sf"/>
</dbReference>
<dbReference type="InterPro" id="IPR006439">
    <property type="entry name" value="HAD-SF_hydro_IA"/>
</dbReference>